<organism evidence="3 4">
    <name type="scientific">Pleomassaria siparia CBS 279.74</name>
    <dbReference type="NCBI Taxonomy" id="1314801"/>
    <lineage>
        <taxon>Eukaryota</taxon>
        <taxon>Fungi</taxon>
        <taxon>Dikarya</taxon>
        <taxon>Ascomycota</taxon>
        <taxon>Pezizomycotina</taxon>
        <taxon>Dothideomycetes</taxon>
        <taxon>Pleosporomycetidae</taxon>
        <taxon>Pleosporales</taxon>
        <taxon>Pleomassariaceae</taxon>
        <taxon>Pleomassaria</taxon>
    </lineage>
</organism>
<evidence type="ECO:0000313" key="3">
    <source>
        <dbReference type="EMBL" id="KAF2715027.1"/>
    </source>
</evidence>
<dbReference type="AlphaFoldDB" id="A0A6G1KRS5"/>
<keyword evidence="1" id="KW-0812">Transmembrane</keyword>
<feature type="transmembrane region" description="Helical" evidence="1">
    <location>
        <begin position="187"/>
        <end position="208"/>
    </location>
</feature>
<proteinExistence type="predicted"/>
<evidence type="ECO:0000256" key="1">
    <source>
        <dbReference type="SAM" id="Phobius"/>
    </source>
</evidence>
<dbReference type="EMBL" id="MU005764">
    <property type="protein sequence ID" value="KAF2715027.1"/>
    <property type="molecule type" value="Genomic_DNA"/>
</dbReference>
<keyword evidence="1" id="KW-0472">Membrane</keyword>
<gene>
    <name evidence="3" type="ORF">K504DRAFT_16967</name>
</gene>
<feature type="transmembrane region" description="Helical" evidence="1">
    <location>
        <begin position="142"/>
        <end position="166"/>
    </location>
</feature>
<feature type="signal peptide" evidence="2">
    <location>
        <begin position="1"/>
        <end position="15"/>
    </location>
</feature>
<name>A0A6G1KRS5_9PLEO</name>
<keyword evidence="4" id="KW-1185">Reference proteome</keyword>
<evidence type="ECO:0000313" key="4">
    <source>
        <dbReference type="Proteomes" id="UP000799428"/>
    </source>
</evidence>
<keyword evidence="2" id="KW-0732">Signal</keyword>
<reference evidence="3" key="1">
    <citation type="journal article" date="2020" name="Stud. Mycol.">
        <title>101 Dothideomycetes genomes: a test case for predicting lifestyles and emergence of pathogens.</title>
        <authorList>
            <person name="Haridas S."/>
            <person name="Albert R."/>
            <person name="Binder M."/>
            <person name="Bloem J."/>
            <person name="Labutti K."/>
            <person name="Salamov A."/>
            <person name="Andreopoulos B."/>
            <person name="Baker S."/>
            <person name="Barry K."/>
            <person name="Bills G."/>
            <person name="Bluhm B."/>
            <person name="Cannon C."/>
            <person name="Castanera R."/>
            <person name="Culley D."/>
            <person name="Daum C."/>
            <person name="Ezra D."/>
            <person name="Gonzalez J."/>
            <person name="Henrissat B."/>
            <person name="Kuo A."/>
            <person name="Liang C."/>
            <person name="Lipzen A."/>
            <person name="Lutzoni F."/>
            <person name="Magnuson J."/>
            <person name="Mondo S."/>
            <person name="Nolan M."/>
            <person name="Ohm R."/>
            <person name="Pangilinan J."/>
            <person name="Park H.-J."/>
            <person name="Ramirez L."/>
            <person name="Alfaro M."/>
            <person name="Sun H."/>
            <person name="Tritt A."/>
            <person name="Yoshinaga Y."/>
            <person name="Zwiers L.-H."/>
            <person name="Turgeon B."/>
            <person name="Goodwin S."/>
            <person name="Spatafora J."/>
            <person name="Crous P."/>
            <person name="Grigoriev I."/>
        </authorList>
    </citation>
    <scope>NUCLEOTIDE SEQUENCE</scope>
    <source>
        <strain evidence="3">CBS 279.74</strain>
    </source>
</reference>
<feature type="chain" id="PRO_5026343396" evidence="2">
    <location>
        <begin position="16"/>
        <end position="230"/>
    </location>
</feature>
<keyword evidence="1" id="KW-1133">Transmembrane helix</keyword>
<evidence type="ECO:0000256" key="2">
    <source>
        <dbReference type="SAM" id="SignalP"/>
    </source>
</evidence>
<accession>A0A6G1KRS5</accession>
<sequence>MWIFCLLHIYPSTAPVFLLQHNFMQEQRRRLRIRLRIGTTRISGTRTSQHGAILHTYHIDGSNHDPCPQLAYSHSGHMRTMPIYDTYIINSRPQHCLYIYASTRTACFVLFRLRFSPNAPRTLYGVRSSLGFCLTRKAKTTYFVLILESCLFACLPLRIHCCRWLVYTRRARPLLIVAYMEGYARSLTFFHLFSFCLHLFLSLFSSWVCIWTCVCVCVCVEWNSGWGEER</sequence>
<dbReference type="Proteomes" id="UP000799428">
    <property type="component" value="Unassembled WGS sequence"/>
</dbReference>
<protein>
    <submittedName>
        <fullName evidence="3">Uncharacterized protein</fullName>
    </submittedName>
</protein>